<evidence type="ECO:0000256" key="1">
    <source>
        <dbReference type="SAM" id="MobiDB-lite"/>
    </source>
</evidence>
<gene>
    <name evidence="3" type="ORF">TWF696_005842</name>
</gene>
<accession>A0AAV9UVP4</accession>
<feature type="domain" description="Myb-like" evidence="2">
    <location>
        <begin position="64"/>
        <end position="126"/>
    </location>
</feature>
<sequence length="196" mass="21904">MSVSVKRERELSPPIPDLSVALNLHSPKLETNSDGNEDVTSETQAPKKRARKNKTTTKEDNNGSSKGKRGVWTDEQDSALHALITNNEGGNEVKAPWSETFERFKGMFPDADKTLNSLQMRWKQKLRGGDTDLSFGERILFKQAVANVDGSERALAYAWRFKELSGKDLNKSAAAKLYKMLKSGQLGTDDWQVKSE</sequence>
<name>A0AAV9UVP4_9PEZI</name>
<proteinExistence type="predicted"/>
<comment type="caution">
    <text evidence="3">The sequence shown here is derived from an EMBL/GenBank/DDBJ whole genome shotgun (WGS) entry which is preliminary data.</text>
</comment>
<evidence type="ECO:0000313" key="3">
    <source>
        <dbReference type="EMBL" id="KAK6349558.1"/>
    </source>
</evidence>
<feature type="compositionally biased region" description="Basic and acidic residues" evidence="1">
    <location>
        <begin position="1"/>
        <end position="11"/>
    </location>
</feature>
<evidence type="ECO:0000259" key="2">
    <source>
        <dbReference type="PROSITE" id="PS50090"/>
    </source>
</evidence>
<dbReference type="InterPro" id="IPR001005">
    <property type="entry name" value="SANT/Myb"/>
</dbReference>
<organism evidence="3 4">
    <name type="scientific">Orbilia brochopaga</name>
    <dbReference type="NCBI Taxonomy" id="3140254"/>
    <lineage>
        <taxon>Eukaryota</taxon>
        <taxon>Fungi</taxon>
        <taxon>Dikarya</taxon>
        <taxon>Ascomycota</taxon>
        <taxon>Pezizomycotina</taxon>
        <taxon>Orbiliomycetes</taxon>
        <taxon>Orbiliales</taxon>
        <taxon>Orbiliaceae</taxon>
        <taxon>Orbilia</taxon>
    </lineage>
</organism>
<feature type="compositionally biased region" description="Basic residues" evidence="1">
    <location>
        <begin position="46"/>
        <end position="55"/>
    </location>
</feature>
<dbReference type="EMBL" id="JAVHNQ010000004">
    <property type="protein sequence ID" value="KAK6349558.1"/>
    <property type="molecule type" value="Genomic_DNA"/>
</dbReference>
<dbReference type="Proteomes" id="UP001375240">
    <property type="component" value="Unassembled WGS sequence"/>
</dbReference>
<dbReference type="AlphaFoldDB" id="A0AAV9UVP4"/>
<keyword evidence="4" id="KW-1185">Reference proteome</keyword>
<feature type="region of interest" description="Disordered" evidence="1">
    <location>
        <begin position="1"/>
        <end position="75"/>
    </location>
</feature>
<dbReference type="PROSITE" id="PS50090">
    <property type="entry name" value="MYB_LIKE"/>
    <property type="match status" value="1"/>
</dbReference>
<protein>
    <recommendedName>
        <fullName evidence="2">Myb-like domain-containing protein</fullName>
    </recommendedName>
</protein>
<evidence type="ECO:0000313" key="4">
    <source>
        <dbReference type="Proteomes" id="UP001375240"/>
    </source>
</evidence>
<reference evidence="3 4" key="1">
    <citation type="submission" date="2019-10" db="EMBL/GenBank/DDBJ databases">
        <authorList>
            <person name="Palmer J.M."/>
        </authorList>
    </citation>
    <scope>NUCLEOTIDE SEQUENCE [LARGE SCALE GENOMIC DNA]</scope>
    <source>
        <strain evidence="3 4">TWF696</strain>
    </source>
</reference>